<keyword evidence="6" id="KW-0067">ATP-binding</keyword>
<reference evidence="10 11" key="1">
    <citation type="submission" date="2021-07" db="EMBL/GenBank/DDBJ databases">
        <title>Paenibacillus radiodurans sp. nov., isolated from the southeastern edge of Tengger Desert.</title>
        <authorList>
            <person name="Zhang G."/>
        </authorList>
    </citation>
    <scope>NUCLEOTIDE SEQUENCE [LARGE SCALE GENOMIC DNA]</scope>
    <source>
        <strain evidence="10 11">CCM 7311</strain>
    </source>
</reference>
<evidence type="ECO:0000256" key="7">
    <source>
        <dbReference type="ARBA" id="ARBA00023137"/>
    </source>
</evidence>
<gene>
    <name evidence="10" type="ORF">K0U00_23150</name>
</gene>
<evidence type="ECO:0000256" key="1">
    <source>
        <dbReference type="ARBA" id="ARBA00007316"/>
    </source>
</evidence>
<evidence type="ECO:0000256" key="4">
    <source>
        <dbReference type="ARBA" id="ARBA00022741"/>
    </source>
</evidence>
<organism evidence="10 11">
    <name type="scientific">Paenibacillus sepulcri</name>
    <dbReference type="NCBI Taxonomy" id="359917"/>
    <lineage>
        <taxon>Bacteria</taxon>
        <taxon>Bacillati</taxon>
        <taxon>Bacillota</taxon>
        <taxon>Bacilli</taxon>
        <taxon>Bacillales</taxon>
        <taxon>Paenibacillaceae</taxon>
        <taxon>Paenibacillus</taxon>
    </lineage>
</organism>
<dbReference type="InterPro" id="IPR005702">
    <property type="entry name" value="Wzc-like_C"/>
</dbReference>
<keyword evidence="7" id="KW-0829">Tyrosine-protein kinase</keyword>
<dbReference type="Gene3D" id="3.40.50.300">
    <property type="entry name" value="P-loop containing nucleotide triphosphate hydrolases"/>
    <property type="match status" value="1"/>
</dbReference>
<dbReference type="CDD" id="cd05387">
    <property type="entry name" value="BY-kinase"/>
    <property type="match status" value="1"/>
</dbReference>
<dbReference type="PANTHER" id="PTHR32309:SF13">
    <property type="entry name" value="FERRIC ENTEROBACTIN TRANSPORT PROTEIN FEPE"/>
    <property type="match status" value="1"/>
</dbReference>
<evidence type="ECO:0000256" key="8">
    <source>
        <dbReference type="ARBA" id="ARBA00051245"/>
    </source>
</evidence>
<dbReference type="EC" id="2.7.10.2" evidence="2"/>
<dbReference type="GO" id="GO:0016301">
    <property type="term" value="F:kinase activity"/>
    <property type="evidence" value="ECO:0007669"/>
    <property type="project" value="UniProtKB-KW"/>
</dbReference>
<sequence length="219" mass="23774">MDHKRNKPGKHAVSACLISYLHPHSASAEQYKAIRNNIRYASRGKTVNSVVVTSPSSGEGKTTAAVNLAVCMAQQGERVLLVDTNIRKPVLQHVFNLETAAGLTNVLAGQVDPEQAIHHTEIDKLDLLPSGPLMYQSIEQLDSKRMALVLEYAKGHYDKVIFDSAPVLGHHDTNALAARCDGVILLFTSGKTRQDRALEAKRSLEFAGATIIGAVLNRS</sequence>
<accession>A0ABS7C7N8</accession>
<evidence type="ECO:0000256" key="5">
    <source>
        <dbReference type="ARBA" id="ARBA00022777"/>
    </source>
</evidence>
<keyword evidence="11" id="KW-1185">Reference proteome</keyword>
<protein>
    <recommendedName>
        <fullName evidence="2">non-specific protein-tyrosine kinase</fullName>
        <ecNumber evidence="2">2.7.10.2</ecNumber>
    </recommendedName>
</protein>
<dbReference type="Proteomes" id="UP001519887">
    <property type="component" value="Unassembled WGS sequence"/>
</dbReference>
<keyword evidence="4" id="KW-0547">Nucleotide-binding</keyword>
<evidence type="ECO:0000256" key="6">
    <source>
        <dbReference type="ARBA" id="ARBA00022840"/>
    </source>
</evidence>
<dbReference type="InterPro" id="IPR050445">
    <property type="entry name" value="Bact_polysacc_biosynth/exp"/>
</dbReference>
<comment type="similarity">
    <text evidence="1">Belongs to the CpsD/CapB family.</text>
</comment>
<dbReference type="RefSeq" id="WP_210038018.1">
    <property type="nucleotide sequence ID" value="NZ_JBHLVU010000022.1"/>
</dbReference>
<dbReference type="PANTHER" id="PTHR32309">
    <property type="entry name" value="TYROSINE-PROTEIN KINASE"/>
    <property type="match status" value="1"/>
</dbReference>
<keyword evidence="5 10" id="KW-0418">Kinase</keyword>
<dbReference type="InterPro" id="IPR027417">
    <property type="entry name" value="P-loop_NTPase"/>
</dbReference>
<evidence type="ECO:0000313" key="11">
    <source>
        <dbReference type="Proteomes" id="UP001519887"/>
    </source>
</evidence>
<evidence type="ECO:0000256" key="2">
    <source>
        <dbReference type="ARBA" id="ARBA00011903"/>
    </source>
</evidence>
<dbReference type="NCBIfam" id="TIGR01007">
    <property type="entry name" value="eps_fam"/>
    <property type="match status" value="1"/>
</dbReference>
<evidence type="ECO:0000313" key="10">
    <source>
        <dbReference type="EMBL" id="MBW7456938.1"/>
    </source>
</evidence>
<comment type="catalytic activity">
    <reaction evidence="8">
        <text>L-tyrosyl-[protein] + ATP = O-phospho-L-tyrosyl-[protein] + ADP + H(+)</text>
        <dbReference type="Rhea" id="RHEA:10596"/>
        <dbReference type="Rhea" id="RHEA-COMP:10136"/>
        <dbReference type="Rhea" id="RHEA-COMP:20101"/>
        <dbReference type="ChEBI" id="CHEBI:15378"/>
        <dbReference type="ChEBI" id="CHEBI:30616"/>
        <dbReference type="ChEBI" id="CHEBI:46858"/>
        <dbReference type="ChEBI" id="CHEBI:61978"/>
        <dbReference type="ChEBI" id="CHEBI:456216"/>
        <dbReference type="EC" id="2.7.10.2"/>
    </reaction>
</comment>
<proteinExistence type="inferred from homology"/>
<evidence type="ECO:0000256" key="3">
    <source>
        <dbReference type="ARBA" id="ARBA00022679"/>
    </source>
</evidence>
<dbReference type="Pfam" id="PF13614">
    <property type="entry name" value="AAA_31"/>
    <property type="match status" value="1"/>
</dbReference>
<dbReference type="EMBL" id="JAHZIK010000705">
    <property type="protein sequence ID" value="MBW7456938.1"/>
    <property type="molecule type" value="Genomic_DNA"/>
</dbReference>
<evidence type="ECO:0000259" key="9">
    <source>
        <dbReference type="Pfam" id="PF13614"/>
    </source>
</evidence>
<feature type="domain" description="AAA" evidence="9">
    <location>
        <begin position="56"/>
        <end position="184"/>
    </location>
</feature>
<dbReference type="SUPFAM" id="SSF52540">
    <property type="entry name" value="P-loop containing nucleoside triphosphate hydrolases"/>
    <property type="match status" value="1"/>
</dbReference>
<keyword evidence="3" id="KW-0808">Transferase</keyword>
<name>A0ABS7C7N8_9BACL</name>
<comment type="caution">
    <text evidence="10">The sequence shown here is derived from an EMBL/GenBank/DDBJ whole genome shotgun (WGS) entry which is preliminary data.</text>
</comment>
<dbReference type="InterPro" id="IPR025669">
    <property type="entry name" value="AAA_dom"/>
</dbReference>